<protein>
    <submittedName>
        <fullName evidence="1">Uncharacterized protein</fullName>
    </submittedName>
</protein>
<accession>A0A6M3LVV4</accession>
<dbReference type="AlphaFoldDB" id="A0A6M3LVV4"/>
<organism evidence="1">
    <name type="scientific">viral metagenome</name>
    <dbReference type="NCBI Taxonomy" id="1070528"/>
    <lineage>
        <taxon>unclassified sequences</taxon>
        <taxon>metagenomes</taxon>
        <taxon>organismal metagenomes</taxon>
    </lineage>
</organism>
<sequence>MDVINIANAIEKKITDLEVGRQELNKRAKAWANALAEYRHIIATTVIKLKNGVAFNLDGEIIQNPVNTIIESIARGICWKEKLAETEAEALYRVALKGMDALMAELNGLQSIYRHLSEK</sequence>
<name>A0A6M3LVV4_9ZZZZ</name>
<proteinExistence type="predicted"/>
<gene>
    <name evidence="1" type="ORF">MM415B05990_0007</name>
</gene>
<evidence type="ECO:0000313" key="1">
    <source>
        <dbReference type="EMBL" id="QJA97714.1"/>
    </source>
</evidence>
<dbReference type="EMBL" id="MT143518">
    <property type="protein sequence ID" value="QJA97714.1"/>
    <property type="molecule type" value="Genomic_DNA"/>
</dbReference>
<reference evidence="1" key="1">
    <citation type="submission" date="2020-03" db="EMBL/GenBank/DDBJ databases">
        <title>The deep terrestrial virosphere.</title>
        <authorList>
            <person name="Holmfeldt K."/>
            <person name="Nilsson E."/>
            <person name="Simone D."/>
            <person name="Lopez-Fernandez M."/>
            <person name="Wu X."/>
            <person name="de Brujin I."/>
            <person name="Lundin D."/>
            <person name="Andersson A."/>
            <person name="Bertilsson S."/>
            <person name="Dopson M."/>
        </authorList>
    </citation>
    <scope>NUCLEOTIDE SEQUENCE</scope>
    <source>
        <strain evidence="1">MM415B05990</strain>
    </source>
</reference>